<proteinExistence type="predicted"/>
<comment type="subcellular location">
    <subcellularLocation>
        <location evidence="3">Peroxisome membrane</location>
    </subcellularLocation>
</comment>
<dbReference type="GO" id="GO:0005778">
    <property type="term" value="C:peroxisomal membrane"/>
    <property type="evidence" value="ECO:0007669"/>
    <property type="project" value="UniProtKB-SubCell"/>
</dbReference>
<comment type="caution">
    <text evidence="5">The sequence shown here is derived from an EMBL/GenBank/DDBJ whole genome shotgun (WGS) entry which is preliminary data.</text>
</comment>
<evidence type="ECO:0000256" key="4">
    <source>
        <dbReference type="SAM" id="Phobius"/>
    </source>
</evidence>
<dbReference type="Pfam" id="PF05648">
    <property type="entry name" value="PEX11"/>
    <property type="match status" value="1"/>
</dbReference>
<sequence length="71" mass="7432">MAAQAILLNKERADLDAKSHAVHKQLLVDSLDMLIPIGILGIVNLNNGIVGIAGAITSLLGAHDIASRIRP</sequence>
<keyword evidence="4" id="KW-1133">Transmembrane helix</keyword>
<evidence type="ECO:0000313" key="6">
    <source>
        <dbReference type="Proteomes" id="UP000187455"/>
    </source>
</evidence>
<keyword evidence="1 4" id="KW-0472">Membrane</keyword>
<name>A0A1R0GPU2_9FUNG</name>
<keyword evidence="4" id="KW-0812">Transmembrane</keyword>
<dbReference type="AlphaFoldDB" id="A0A1R0GPU2"/>
<accession>A0A1R0GPU2</accession>
<evidence type="ECO:0000256" key="3">
    <source>
        <dbReference type="ARBA" id="ARBA00046271"/>
    </source>
</evidence>
<dbReference type="Proteomes" id="UP000187455">
    <property type="component" value="Unassembled WGS sequence"/>
</dbReference>
<evidence type="ECO:0000256" key="1">
    <source>
        <dbReference type="ARBA" id="ARBA00023136"/>
    </source>
</evidence>
<evidence type="ECO:0000256" key="2">
    <source>
        <dbReference type="ARBA" id="ARBA00023140"/>
    </source>
</evidence>
<dbReference type="EMBL" id="LSSL01005324">
    <property type="protein sequence ID" value="OLY78911.1"/>
    <property type="molecule type" value="Genomic_DNA"/>
</dbReference>
<dbReference type="OrthoDB" id="411017at2759"/>
<keyword evidence="6" id="KW-1185">Reference proteome</keyword>
<reference evidence="5 6" key="1">
    <citation type="journal article" date="2016" name="Mol. Biol. Evol.">
        <title>Genome-Wide Survey of Gut Fungi (Harpellales) Reveals the First Horizontally Transferred Ubiquitin Gene from a Mosquito Host.</title>
        <authorList>
            <person name="Wang Y."/>
            <person name="White M.M."/>
            <person name="Kvist S."/>
            <person name="Moncalvo J.M."/>
        </authorList>
    </citation>
    <scope>NUCLEOTIDE SEQUENCE [LARGE SCALE GENOMIC DNA]</scope>
    <source>
        <strain evidence="5 6">ALG-7-W6</strain>
    </source>
</reference>
<gene>
    <name evidence="5" type="ORF">AYI68_g7029</name>
</gene>
<dbReference type="GO" id="GO:0016559">
    <property type="term" value="P:peroxisome fission"/>
    <property type="evidence" value="ECO:0007669"/>
    <property type="project" value="InterPro"/>
</dbReference>
<organism evidence="5 6">
    <name type="scientific">Smittium mucronatum</name>
    <dbReference type="NCBI Taxonomy" id="133383"/>
    <lineage>
        <taxon>Eukaryota</taxon>
        <taxon>Fungi</taxon>
        <taxon>Fungi incertae sedis</taxon>
        <taxon>Zoopagomycota</taxon>
        <taxon>Kickxellomycotina</taxon>
        <taxon>Harpellomycetes</taxon>
        <taxon>Harpellales</taxon>
        <taxon>Legeriomycetaceae</taxon>
        <taxon>Smittium</taxon>
    </lineage>
</organism>
<evidence type="ECO:0000313" key="5">
    <source>
        <dbReference type="EMBL" id="OLY78911.1"/>
    </source>
</evidence>
<protein>
    <submittedName>
        <fullName evidence="5">Uncharacterized protein</fullName>
    </submittedName>
</protein>
<feature type="transmembrane region" description="Helical" evidence="4">
    <location>
        <begin position="33"/>
        <end position="60"/>
    </location>
</feature>
<dbReference type="InterPro" id="IPR008733">
    <property type="entry name" value="PEX11"/>
</dbReference>
<keyword evidence="2" id="KW-0576">Peroxisome</keyword>